<evidence type="ECO:0000259" key="2">
    <source>
        <dbReference type="Pfam" id="PF13828"/>
    </source>
</evidence>
<sequence length="94" mass="9603">MSTPQYQPFPTAPAAPQRTNTLAIVSLVLAFVAPLIGLVLGFVALSQVKRNGEGGRGLALAAVIIGGVITLFYVVLVIAMIAVAASAPSTSYGY</sequence>
<organism evidence="3">
    <name type="scientific">Neobacillus citreus</name>
    <dbReference type="NCBI Taxonomy" id="2833578"/>
    <lineage>
        <taxon>Bacteria</taxon>
        <taxon>Bacillati</taxon>
        <taxon>Bacillota</taxon>
        <taxon>Bacilli</taxon>
        <taxon>Bacillales</taxon>
        <taxon>Bacillaceae</taxon>
        <taxon>Neobacillus</taxon>
    </lineage>
</organism>
<dbReference type="EMBL" id="JAGYPE010000002">
    <property type="protein sequence ID" value="MBS4182325.1"/>
    <property type="molecule type" value="Genomic_DNA"/>
</dbReference>
<feature type="transmembrane region" description="Helical" evidence="1">
    <location>
        <begin position="20"/>
        <end position="45"/>
    </location>
</feature>
<keyword evidence="1" id="KW-1133">Transmembrane helix</keyword>
<name>A0A942SXR0_9BACI</name>
<feature type="transmembrane region" description="Helical" evidence="1">
    <location>
        <begin position="57"/>
        <end position="85"/>
    </location>
</feature>
<gene>
    <name evidence="3" type="ORF">KHB02_13085</name>
</gene>
<protein>
    <submittedName>
        <fullName evidence="3">DUF4190 domain-containing protein</fullName>
    </submittedName>
</protein>
<keyword evidence="1" id="KW-0812">Transmembrane</keyword>
<keyword evidence="1" id="KW-0472">Membrane</keyword>
<feature type="domain" description="DUF4190" evidence="2">
    <location>
        <begin position="22"/>
        <end position="76"/>
    </location>
</feature>
<comment type="caution">
    <text evidence="3">The sequence shown here is derived from an EMBL/GenBank/DDBJ whole genome shotgun (WGS) entry which is preliminary data.</text>
</comment>
<accession>A0A942SXR0</accession>
<dbReference type="AlphaFoldDB" id="A0A942SXR0"/>
<evidence type="ECO:0000256" key="1">
    <source>
        <dbReference type="SAM" id="Phobius"/>
    </source>
</evidence>
<proteinExistence type="predicted"/>
<reference evidence="3" key="1">
    <citation type="submission" date="2021-05" db="EMBL/GenBank/DDBJ databases">
        <title>Novel Bacillus species.</title>
        <authorList>
            <person name="Liu G."/>
        </authorList>
    </citation>
    <scope>NUCLEOTIDE SEQUENCE</scope>
    <source>
        <strain evidence="3">FJAT-50051</strain>
    </source>
</reference>
<dbReference type="Pfam" id="PF13828">
    <property type="entry name" value="DUF4190"/>
    <property type="match status" value="1"/>
</dbReference>
<evidence type="ECO:0000313" key="3">
    <source>
        <dbReference type="EMBL" id="MBS4182325.1"/>
    </source>
</evidence>
<dbReference type="InterPro" id="IPR025241">
    <property type="entry name" value="DUF4190"/>
</dbReference>